<keyword evidence="1" id="KW-0812">Transmembrane</keyword>
<dbReference type="RefSeq" id="WP_064952572.1">
    <property type="nucleotide sequence ID" value="NZ_LZJS01000107.1"/>
</dbReference>
<dbReference type="EMBL" id="LZJS01000107">
    <property type="protein sequence ID" value="OBH58774.1"/>
    <property type="molecule type" value="Genomic_DNA"/>
</dbReference>
<name>A0A1A2S3P1_9MYCO</name>
<dbReference type="Proteomes" id="UP000093861">
    <property type="component" value="Unassembled WGS sequence"/>
</dbReference>
<evidence type="ECO:0000313" key="3">
    <source>
        <dbReference type="Proteomes" id="UP000093861"/>
    </source>
</evidence>
<evidence type="ECO:0000313" key="2">
    <source>
        <dbReference type="EMBL" id="OBH58774.1"/>
    </source>
</evidence>
<sequence length="156" mass="17061">MSSHDAPAWIALAISVCSALLSWRVLVWEKQSAKAAVRSADEAARANLIAERAIEAGIAGRTTASDETKPAEVAWRIEKGNGDQYVLRNTGTDTAEQVYVDESRAPRINRRLPNDSVVQPGAGHAMLLKGSWQQPMPTELYIRWAGQDDWVAVPLP</sequence>
<feature type="transmembrane region" description="Helical" evidence="1">
    <location>
        <begin position="6"/>
        <end position="26"/>
    </location>
</feature>
<protein>
    <submittedName>
        <fullName evidence="2">Uncharacterized protein</fullName>
    </submittedName>
</protein>
<dbReference type="AlphaFoldDB" id="A0A1A2S3P1"/>
<keyword evidence="1" id="KW-1133">Transmembrane helix</keyword>
<reference evidence="2 3" key="1">
    <citation type="submission" date="2016-06" db="EMBL/GenBank/DDBJ databases">
        <authorList>
            <person name="Kjaerup R.B."/>
            <person name="Dalgaard T.S."/>
            <person name="Juul-Madsen H.R."/>
        </authorList>
    </citation>
    <scope>NUCLEOTIDE SEQUENCE [LARGE SCALE GENOMIC DNA]</scope>
    <source>
        <strain evidence="2 3">E2464</strain>
    </source>
</reference>
<gene>
    <name evidence="2" type="ORF">A5685_05185</name>
</gene>
<evidence type="ECO:0000256" key="1">
    <source>
        <dbReference type="SAM" id="Phobius"/>
    </source>
</evidence>
<keyword evidence="1" id="KW-0472">Membrane</keyword>
<accession>A0A1A2S3P1</accession>
<organism evidence="2 3">
    <name type="scientific">Mycobacterium colombiense</name>
    <dbReference type="NCBI Taxonomy" id="339268"/>
    <lineage>
        <taxon>Bacteria</taxon>
        <taxon>Bacillati</taxon>
        <taxon>Actinomycetota</taxon>
        <taxon>Actinomycetes</taxon>
        <taxon>Mycobacteriales</taxon>
        <taxon>Mycobacteriaceae</taxon>
        <taxon>Mycobacterium</taxon>
        <taxon>Mycobacterium avium complex (MAC)</taxon>
    </lineage>
</organism>
<comment type="caution">
    <text evidence="2">The sequence shown here is derived from an EMBL/GenBank/DDBJ whole genome shotgun (WGS) entry which is preliminary data.</text>
</comment>
<proteinExistence type="predicted"/>